<dbReference type="PANTHER" id="PTHR43877">
    <property type="entry name" value="AMINOALKYLPHOSPHONATE N-ACETYLTRANSFERASE-RELATED-RELATED"/>
    <property type="match status" value="1"/>
</dbReference>
<dbReference type="EMBL" id="CAFBNC010000202">
    <property type="protein sequence ID" value="CAB4959053.1"/>
    <property type="molecule type" value="Genomic_DNA"/>
</dbReference>
<dbReference type="CDD" id="cd04301">
    <property type="entry name" value="NAT_SF"/>
    <property type="match status" value="1"/>
</dbReference>
<dbReference type="PANTHER" id="PTHR43877:SF1">
    <property type="entry name" value="ACETYLTRANSFERASE"/>
    <property type="match status" value="1"/>
</dbReference>
<dbReference type="AlphaFoldDB" id="A0A6J5YJP8"/>
<dbReference type="GO" id="GO:0016747">
    <property type="term" value="F:acyltransferase activity, transferring groups other than amino-acyl groups"/>
    <property type="evidence" value="ECO:0007669"/>
    <property type="project" value="InterPro"/>
</dbReference>
<evidence type="ECO:0000259" key="3">
    <source>
        <dbReference type="PROSITE" id="PS51186"/>
    </source>
</evidence>
<evidence type="ECO:0000256" key="1">
    <source>
        <dbReference type="ARBA" id="ARBA00022679"/>
    </source>
</evidence>
<name>A0A6J5YJP8_9ZZZZ</name>
<evidence type="ECO:0000313" key="5">
    <source>
        <dbReference type="EMBL" id="CAB4959053.1"/>
    </source>
</evidence>
<sequence length="164" mass="17614">MTTAQPVAVRPATAADAPALLDIFTRSITELAPPFYAPPQVAAWAAALNADRALALITDHTTYVAELEGAATPARAVGFATFAEPEEFDMLYVDPAVVMRGVGAALAAVVEQHARFRGVHELKATVSDCARLAFESFGFRHEQPHTRVLDGHEFSVTLMSLPLR</sequence>
<evidence type="ECO:0000313" key="4">
    <source>
        <dbReference type="EMBL" id="CAB4324787.1"/>
    </source>
</evidence>
<dbReference type="EMBL" id="CAEMXZ010000220">
    <property type="protein sequence ID" value="CAB4324787.1"/>
    <property type="molecule type" value="Genomic_DNA"/>
</dbReference>
<keyword evidence="1" id="KW-0808">Transferase</keyword>
<dbReference type="InterPro" id="IPR016181">
    <property type="entry name" value="Acyl_CoA_acyltransferase"/>
</dbReference>
<dbReference type="PROSITE" id="PS51186">
    <property type="entry name" value="GNAT"/>
    <property type="match status" value="1"/>
</dbReference>
<proteinExistence type="predicted"/>
<reference evidence="4" key="1">
    <citation type="submission" date="2020-05" db="EMBL/GenBank/DDBJ databases">
        <authorList>
            <person name="Chiriac C."/>
            <person name="Salcher M."/>
            <person name="Ghai R."/>
            <person name="Kavagutti S V."/>
        </authorList>
    </citation>
    <scope>NUCLEOTIDE SEQUENCE</scope>
</reference>
<organism evidence="4">
    <name type="scientific">freshwater metagenome</name>
    <dbReference type="NCBI Taxonomy" id="449393"/>
    <lineage>
        <taxon>unclassified sequences</taxon>
        <taxon>metagenomes</taxon>
        <taxon>ecological metagenomes</taxon>
    </lineage>
</organism>
<accession>A0A6J5YJP8</accession>
<feature type="domain" description="N-acetyltransferase" evidence="3">
    <location>
        <begin position="7"/>
        <end position="164"/>
    </location>
</feature>
<protein>
    <submittedName>
        <fullName evidence="4">Unannotated protein</fullName>
    </submittedName>
</protein>
<evidence type="ECO:0000256" key="2">
    <source>
        <dbReference type="ARBA" id="ARBA00023315"/>
    </source>
</evidence>
<dbReference type="InterPro" id="IPR050832">
    <property type="entry name" value="Bact_Acetyltransf"/>
</dbReference>
<dbReference type="Gene3D" id="3.40.630.30">
    <property type="match status" value="1"/>
</dbReference>
<gene>
    <name evidence="4" type="ORF">UFOPK1392_02563</name>
    <name evidence="5" type="ORF">UFOPK3733_02333</name>
</gene>
<keyword evidence="2" id="KW-0012">Acyltransferase</keyword>
<dbReference type="InterPro" id="IPR000182">
    <property type="entry name" value="GNAT_dom"/>
</dbReference>
<dbReference type="SUPFAM" id="SSF55729">
    <property type="entry name" value="Acyl-CoA N-acyltransferases (Nat)"/>
    <property type="match status" value="1"/>
</dbReference>
<dbReference type="Pfam" id="PF13673">
    <property type="entry name" value="Acetyltransf_10"/>
    <property type="match status" value="1"/>
</dbReference>